<evidence type="ECO:0000259" key="1">
    <source>
        <dbReference type="Pfam" id="PF07811"/>
    </source>
</evidence>
<protein>
    <recommendedName>
        <fullName evidence="1">TadE-like domain-containing protein</fullName>
    </recommendedName>
</protein>
<evidence type="ECO:0000313" key="3">
    <source>
        <dbReference type="Proteomes" id="UP001500752"/>
    </source>
</evidence>
<dbReference type="Pfam" id="PF07811">
    <property type="entry name" value="TadE"/>
    <property type="match status" value="1"/>
</dbReference>
<reference evidence="3" key="1">
    <citation type="journal article" date="2019" name="Int. J. Syst. Evol. Microbiol.">
        <title>The Global Catalogue of Microorganisms (GCM) 10K type strain sequencing project: providing services to taxonomists for standard genome sequencing and annotation.</title>
        <authorList>
            <consortium name="The Broad Institute Genomics Platform"/>
            <consortium name="The Broad Institute Genome Sequencing Center for Infectious Disease"/>
            <person name="Wu L."/>
            <person name="Ma J."/>
        </authorList>
    </citation>
    <scope>NUCLEOTIDE SEQUENCE [LARGE SCALE GENOMIC DNA]</scope>
    <source>
        <strain evidence="3">JCM 30742</strain>
    </source>
</reference>
<proteinExistence type="predicted"/>
<feature type="domain" description="TadE-like" evidence="1">
    <location>
        <begin position="1"/>
        <end position="35"/>
    </location>
</feature>
<dbReference type="EMBL" id="BAABEO010000012">
    <property type="protein sequence ID" value="GAA3682085.1"/>
    <property type="molecule type" value="Genomic_DNA"/>
</dbReference>
<name>A0ABP7C7N8_9MICC</name>
<sequence length="110" mass="11406">MVAALLTAVFLSVVQLALVLHVRNTLLDAAATGARHGTLADRSPAEGAERTRELIASALGPSFRCEVGHEVTTIGGKEGLRVTVRAGFPLVGYLPVAGELGVQAEAVRYG</sequence>
<dbReference type="Proteomes" id="UP001500752">
    <property type="component" value="Unassembled WGS sequence"/>
</dbReference>
<evidence type="ECO:0000313" key="2">
    <source>
        <dbReference type="EMBL" id="GAA3682085.1"/>
    </source>
</evidence>
<accession>A0ABP7C7N8</accession>
<comment type="caution">
    <text evidence="2">The sequence shown here is derived from an EMBL/GenBank/DDBJ whole genome shotgun (WGS) entry which is preliminary data.</text>
</comment>
<dbReference type="InterPro" id="IPR012495">
    <property type="entry name" value="TadE-like_dom"/>
</dbReference>
<gene>
    <name evidence="2" type="ORF">GCM10023081_20220</name>
</gene>
<keyword evidence="3" id="KW-1185">Reference proteome</keyword>
<organism evidence="2 3">
    <name type="scientific">Arthrobacter ginkgonis</name>
    <dbReference type="NCBI Taxonomy" id="1630594"/>
    <lineage>
        <taxon>Bacteria</taxon>
        <taxon>Bacillati</taxon>
        <taxon>Actinomycetota</taxon>
        <taxon>Actinomycetes</taxon>
        <taxon>Micrococcales</taxon>
        <taxon>Micrococcaceae</taxon>
        <taxon>Arthrobacter</taxon>
    </lineage>
</organism>